<name>A0A024S4F0_HYPJR</name>
<comment type="similarity">
    <text evidence="1">Belongs to the short-chain dehydrogenases/reductases (SDR) family.</text>
</comment>
<dbReference type="AlphaFoldDB" id="A0A024S4F0"/>
<evidence type="ECO:0000313" key="3">
    <source>
        <dbReference type="EMBL" id="ETR99345.1"/>
    </source>
</evidence>
<dbReference type="PANTHER" id="PTHR43669">
    <property type="entry name" value="5-KETO-D-GLUCONATE 5-REDUCTASE"/>
    <property type="match status" value="1"/>
</dbReference>
<gene>
    <name evidence="3" type="ORF">M419DRAFT_86496</name>
</gene>
<dbReference type="GO" id="GO:0016491">
    <property type="term" value="F:oxidoreductase activity"/>
    <property type="evidence" value="ECO:0007669"/>
    <property type="project" value="UniProtKB-KW"/>
</dbReference>
<evidence type="ECO:0000313" key="4">
    <source>
        <dbReference type="Proteomes" id="UP000024376"/>
    </source>
</evidence>
<dbReference type="Pfam" id="PF00106">
    <property type="entry name" value="adh_short"/>
    <property type="match status" value="1"/>
</dbReference>
<dbReference type="KEGG" id="trr:M419DRAFT_86496"/>
<dbReference type="OrthoDB" id="5336600at2759"/>
<proteinExistence type="inferred from homology"/>
<evidence type="ECO:0000256" key="2">
    <source>
        <dbReference type="ARBA" id="ARBA00023002"/>
    </source>
</evidence>
<dbReference type="Gene3D" id="3.40.50.720">
    <property type="entry name" value="NAD(P)-binding Rossmann-like Domain"/>
    <property type="match status" value="1"/>
</dbReference>
<organism evidence="3 4">
    <name type="scientific">Hypocrea jecorina (strain ATCC 56765 / BCRC 32924 / NRRL 11460 / Rut C-30)</name>
    <name type="common">Trichoderma reesei</name>
    <dbReference type="NCBI Taxonomy" id="1344414"/>
    <lineage>
        <taxon>Eukaryota</taxon>
        <taxon>Fungi</taxon>
        <taxon>Dikarya</taxon>
        <taxon>Ascomycota</taxon>
        <taxon>Pezizomycotina</taxon>
        <taxon>Sordariomycetes</taxon>
        <taxon>Hypocreomycetidae</taxon>
        <taxon>Hypocreales</taxon>
        <taxon>Hypocreaceae</taxon>
        <taxon>Trichoderma</taxon>
    </lineage>
</organism>
<sequence>MSFRSNNSVVIIGSGPGIGSHTAAIFASNRFNKVALVARKPAQLEKDAAFVTAAAPGQVEVKAYPTDITDSKRLANTLEQITKDLGTPEFVLFNAAIIAVTPLLEVDDESILTDFKISTIALHNTAKWAIPQLAALAKEDPSTKPTLMVTNSHLPETPWEDLFSLSLTKASQKNLTLSLRQKFGPLGIHICLLSVAGGVADENPNLNNKNVANKAWELYSQDKGAWTQEIRINP</sequence>
<dbReference type="EMBL" id="KI911157">
    <property type="protein sequence ID" value="ETR99345.1"/>
    <property type="molecule type" value="Genomic_DNA"/>
</dbReference>
<protein>
    <submittedName>
        <fullName evidence="3">Putative short-chain alcohol dehydrogenase</fullName>
    </submittedName>
</protein>
<evidence type="ECO:0000256" key="1">
    <source>
        <dbReference type="ARBA" id="ARBA00006484"/>
    </source>
</evidence>
<dbReference type="InterPro" id="IPR036291">
    <property type="entry name" value="NAD(P)-bd_dom_sf"/>
</dbReference>
<dbReference type="HOGENOM" id="CLU_010194_17_1_1"/>
<dbReference type="Proteomes" id="UP000024376">
    <property type="component" value="Unassembled WGS sequence"/>
</dbReference>
<accession>A0A024S4F0</accession>
<reference evidence="4" key="1">
    <citation type="journal article" date="2013" name="Ind. Biotechnol.">
        <title>Comparative genomics analysis of Trichoderma reesei strains.</title>
        <authorList>
            <person name="Koike H."/>
            <person name="Aerts A."/>
            <person name="LaButti K."/>
            <person name="Grigoriev I.V."/>
            <person name="Baker S.E."/>
        </authorList>
    </citation>
    <scope>NUCLEOTIDE SEQUENCE [LARGE SCALE GENOMIC DNA]</scope>
    <source>
        <strain evidence="4">ATCC 56765 / BCRC 32924 / NRRL 11460 / Rut C-30</strain>
    </source>
</reference>
<dbReference type="InterPro" id="IPR002347">
    <property type="entry name" value="SDR_fam"/>
</dbReference>
<dbReference type="PANTHER" id="PTHR43669:SF3">
    <property type="entry name" value="ALCOHOL DEHYDROGENASE, PUTATIVE (AFU_ORTHOLOGUE AFUA_3G03445)-RELATED"/>
    <property type="match status" value="1"/>
</dbReference>
<keyword evidence="2" id="KW-0560">Oxidoreductase</keyword>
<dbReference type="SUPFAM" id="SSF51735">
    <property type="entry name" value="NAD(P)-binding Rossmann-fold domains"/>
    <property type="match status" value="1"/>
</dbReference>